<dbReference type="Gene3D" id="3.30.70.360">
    <property type="match status" value="1"/>
</dbReference>
<dbReference type="Proteomes" id="UP001595878">
    <property type="component" value="Unassembled WGS sequence"/>
</dbReference>
<feature type="domain" description="Peptidase M20 dimerisation" evidence="6">
    <location>
        <begin position="221"/>
        <end position="339"/>
    </location>
</feature>
<proteinExistence type="predicted"/>
<sequence>MKNHLLKTTLALFIIIAFAKAKTVTAQTSNKLSPQEQRILTLVEKNSAEGIAFLEDVVNINSGTLNTKGVKEVGNRFSSAFTDIGFNTKWIDMPTEMDRAGHLFATTEGTKGKRLLLIGHLDTVFEEDSEFQKFEMVNDTVAKGPGANDMKGGNVVVLYALKALRQAGMLDNAQITVAFTGDEESTGKPLTISRKDLIDAAKSSDIALGFETSTGFDNATVARRGSSNWNVTVTGKRAHSSGIFRESVGAGANFELARILNGFYNEVRGPELLSFNPGMMLGGTKMDLEAKQSKGSIFGKGNVVAQTAYVQGGLRFISEEQKEEARDKMRAIVANNLPQTSAVVEFEDSYPAMQPTPQNYALLEKLSQVSLDMGGPAVAAYDPGKRGAADTSFVAEYVACLDGLGTMGTGAHTPNETVYINTIEMLTKRTALLIYRLINEKR</sequence>
<evidence type="ECO:0000259" key="6">
    <source>
        <dbReference type="Pfam" id="PF07687"/>
    </source>
</evidence>
<accession>A0ABV9L553</accession>
<keyword evidence="3" id="KW-0378">Hydrolase</keyword>
<dbReference type="EMBL" id="JBHSHB010000007">
    <property type="protein sequence ID" value="MFC4689013.1"/>
    <property type="molecule type" value="Genomic_DNA"/>
</dbReference>
<feature type="signal peptide" evidence="5">
    <location>
        <begin position="1"/>
        <end position="21"/>
    </location>
</feature>
<evidence type="ECO:0000256" key="2">
    <source>
        <dbReference type="ARBA" id="ARBA00022723"/>
    </source>
</evidence>
<keyword evidence="4" id="KW-0862">Zinc</keyword>
<evidence type="ECO:0000256" key="3">
    <source>
        <dbReference type="ARBA" id="ARBA00022801"/>
    </source>
</evidence>
<dbReference type="PROSITE" id="PS00758">
    <property type="entry name" value="ARGE_DAPE_CPG2_1"/>
    <property type="match status" value="1"/>
</dbReference>
<dbReference type="SUPFAM" id="SSF53187">
    <property type="entry name" value="Zn-dependent exopeptidases"/>
    <property type="match status" value="1"/>
</dbReference>
<keyword evidence="5" id="KW-0732">Signal</keyword>
<gene>
    <name evidence="7" type="ORF">ACFO5T_01100</name>
</gene>
<dbReference type="InterPro" id="IPR011650">
    <property type="entry name" value="Peptidase_M20_dimer"/>
</dbReference>
<dbReference type="PANTHER" id="PTHR43808">
    <property type="entry name" value="ACETYLORNITHINE DEACETYLASE"/>
    <property type="match status" value="1"/>
</dbReference>
<organism evidence="7 8">
    <name type="scientific">Dokdonia genika</name>
    <dbReference type="NCBI Taxonomy" id="308113"/>
    <lineage>
        <taxon>Bacteria</taxon>
        <taxon>Pseudomonadati</taxon>
        <taxon>Bacteroidota</taxon>
        <taxon>Flavobacteriia</taxon>
        <taxon>Flavobacteriales</taxon>
        <taxon>Flavobacteriaceae</taxon>
        <taxon>Dokdonia</taxon>
    </lineage>
</organism>
<name>A0ABV9L553_9FLAO</name>
<reference evidence="8" key="1">
    <citation type="journal article" date="2019" name="Int. J. Syst. Evol. Microbiol.">
        <title>The Global Catalogue of Microorganisms (GCM) 10K type strain sequencing project: providing services to taxonomists for standard genome sequencing and annotation.</title>
        <authorList>
            <consortium name="The Broad Institute Genomics Platform"/>
            <consortium name="The Broad Institute Genome Sequencing Center for Infectious Disease"/>
            <person name="Wu L."/>
            <person name="Ma J."/>
        </authorList>
    </citation>
    <scope>NUCLEOTIDE SEQUENCE [LARGE SCALE GENOMIC DNA]</scope>
    <source>
        <strain evidence="8">CGMCC 4.7427</strain>
    </source>
</reference>
<evidence type="ECO:0000256" key="5">
    <source>
        <dbReference type="SAM" id="SignalP"/>
    </source>
</evidence>
<evidence type="ECO:0000313" key="8">
    <source>
        <dbReference type="Proteomes" id="UP001595878"/>
    </source>
</evidence>
<comment type="caution">
    <text evidence="7">The sequence shown here is derived from an EMBL/GenBank/DDBJ whole genome shotgun (WGS) entry which is preliminary data.</text>
</comment>
<dbReference type="Gene3D" id="3.40.630.10">
    <property type="entry name" value="Zn peptidases"/>
    <property type="match status" value="1"/>
</dbReference>
<comment type="cofactor">
    <cofactor evidence="1">
        <name>Zn(2+)</name>
        <dbReference type="ChEBI" id="CHEBI:29105"/>
    </cofactor>
</comment>
<dbReference type="Pfam" id="PF01546">
    <property type="entry name" value="Peptidase_M20"/>
    <property type="match status" value="1"/>
</dbReference>
<protein>
    <submittedName>
        <fullName evidence="7">M20/M25/M40 family metallo-hydrolase</fullName>
    </submittedName>
</protein>
<keyword evidence="2" id="KW-0479">Metal-binding</keyword>
<dbReference type="InterPro" id="IPR001261">
    <property type="entry name" value="ArgE/DapE_CS"/>
</dbReference>
<dbReference type="InterPro" id="IPR036264">
    <property type="entry name" value="Bact_exopeptidase_dim_dom"/>
</dbReference>
<dbReference type="SUPFAM" id="SSF55031">
    <property type="entry name" value="Bacterial exopeptidase dimerisation domain"/>
    <property type="match status" value="1"/>
</dbReference>
<evidence type="ECO:0000256" key="4">
    <source>
        <dbReference type="ARBA" id="ARBA00022833"/>
    </source>
</evidence>
<evidence type="ECO:0000313" key="7">
    <source>
        <dbReference type="EMBL" id="MFC4689013.1"/>
    </source>
</evidence>
<dbReference type="Pfam" id="PF07687">
    <property type="entry name" value="M20_dimer"/>
    <property type="match status" value="1"/>
</dbReference>
<dbReference type="InterPro" id="IPR050072">
    <property type="entry name" value="Peptidase_M20A"/>
</dbReference>
<keyword evidence="8" id="KW-1185">Reference proteome</keyword>
<dbReference type="InterPro" id="IPR002933">
    <property type="entry name" value="Peptidase_M20"/>
</dbReference>
<dbReference type="RefSeq" id="WP_380031325.1">
    <property type="nucleotide sequence ID" value="NZ_JBHSHB010000007.1"/>
</dbReference>
<dbReference type="PANTHER" id="PTHR43808:SF32">
    <property type="entry name" value="ARGE_DAPE-RELATED DEACYLASE"/>
    <property type="match status" value="1"/>
</dbReference>
<evidence type="ECO:0000256" key="1">
    <source>
        <dbReference type="ARBA" id="ARBA00001947"/>
    </source>
</evidence>
<feature type="chain" id="PRO_5045692123" evidence="5">
    <location>
        <begin position="22"/>
        <end position="442"/>
    </location>
</feature>